<dbReference type="SUPFAM" id="SSF48498">
    <property type="entry name" value="Tetracyclin repressor-like, C-terminal domain"/>
    <property type="match status" value="1"/>
</dbReference>
<feature type="domain" description="HTH tetR-type" evidence="4">
    <location>
        <begin position="5"/>
        <end position="65"/>
    </location>
</feature>
<dbReference type="SUPFAM" id="SSF46689">
    <property type="entry name" value="Homeodomain-like"/>
    <property type="match status" value="1"/>
</dbReference>
<keyword evidence="1" id="KW-0678">Repressor</keyword>
<comment type="caution">
    <text evidence="5">The sequence shown here is derived from an EMBL/GenBank/DDBJ whole genome shotgun (WGS) entry which is preliminary data.</text>
</comment>
<dbReference type="EMBL" id="VMHE01000004">
    <property type="protein sequence ID" value="TSJ66427.1"/>
    <property type="molecule type" value="Genomic_DNA"/>
</dbReference>
<dbReference type="PANTHER" id="PTHR43479">
    <property type="entry name" value="ACREF/ENVCD OPERON REPRESSOR-RELATED"/>
    <property type="match status" value="1"/>
</dbReference>
<proteinExistence type="predicted"/>
<dbReference type="InterPro" id="IPR001647">
    <property type="entry name" value="HTH_TetR"/>
</dbReference>
<evidence type="ECO:0000256" key="2">
    <source>
        <dbReference type="ARBA" id="ARBA00023125"/>
    </source>
</evidence>
<dbReference type="PRINTS" id="PR00455">
    <property type="entry name" value="HTHTETR"/>
</dbReference>
<dbReference type="PROSITE" id="PS50977">
    <property type="entry name" value="HTH_TETR_2"/>
    <property type="match status" value="1"/>
</dbReference>
<dbReference type="AlphaFoldDB" id="A0A556PPV9"/>
<dbReference type="PANTHER" id="PTHR43479:SF11">
    <property type="entry name" value="ACREF_ENVCD OPERON REPRESSOR-RELATED"/>
    <property type="match status" value="1"/>
</dbReference>
<dbReference type="RefSeq" id="WP_144088034.1">
    <property type="nucleotide sequence ID" value="NZ_VMHE01000004.1"/>
</dbReference>
<dbReference type="Pfam" id="PF00440">
    <property type="entry name" value="TetR_N"/>
    <property type="match status" value="1"/>
</dbReference>
<keyword evidence="6" id="KW-1185">Reference proteome</keyword>
<evidence type="ECO:0000256" key="1">
    <source>
        <dbReference type="ARBA" id="ARBA00022491"/>
    </source>
</evidence>
<keyword evidence="2 3" id="KW-0238">DNA-binding</keyword>
<dbReference type="Gene3D" id="1.10.357.10">
    <property type="entry name" value="Tetracycline Repressor, domain 2"/>
    <property type="match status" value="1"/>
</dbReference>
<evidence type="ECO:0000313" key="6">
    <source>
        <dbReference type="Proteomes" id="UP000316425"/>
    </source>
</evidence>
<dbReference type="InterPro" id="IPR050624">
    <property type="entry name" value="HTH-type_Tx_Regulator"/>
</dbReference>
<evidence type="ECO:0000313" key="5">
    <source>
        <dbReference type="EMBL" id="TSJ66427.1"/>
    </source>
</evidence>
<evidence type="ECO:0000256" key="3">
    <source>
        <dbReference type="PROSITE-ProRule" id="PRU00335"/>
    </source>
</evidence>
<organism evidence="5 6">
    <name type="scientific">Allobacillus salarius</name>
    <dbReference type="NCBI Taxonomy" id="1955272"/>
    <lineage>
        <taxon>Bacteria</taxon>
        <taxon>Bacillati</taxon>
        <taxon>Bacillota</taxon>
        <taxon>Bacilli</taxon>
        <taxon>Bacillales</taxon>
        <taxon>Bacillaceae</taxon>
        <taxon>Allobacillus</taxon>
    </lineage>
</organism>
<feature type="DNA-binding region" description="H-T-H motif" evidence="3">
    <location>
        <begin position="28"/>
        <end position="47"/>
    </location>
</feature>
<evidence type="ECO:0000259" key="4">
    <source>
        <dbReference type="PROSITE" id="PS50977"/>
    </source>
</evidence>
<dbReference type="Gene3D" id="1.10.10.60">
    <property type="entry name" value="Homeodomain-like"/>
    <property type="match status" value="1"/>
</dbReference>
<dbReference type="InterPro" id="IPR036271">
    <property type="entry name" value="Tet_transcr_reg_TetR-rel_C_sf"/>
</dbReference>
<name>A0A556PPV9_9BACI</name>
<dbReference type="Pfam" id="PF08359">
    <property type="entry name" value="TetR_C_4"/>
    <property type="match status" value="1"/>
</dbReference>
<sequence>MKNEKPKYNQILDAAVEVIAENGYHRSQVSKIAKKAGVADGTIYLYFKNKEDLLISLFQEKMGNFIERIRKATENDEGADEKLFALIDTHFRQLSEDPHLAVVTQLELRQSDKRLRAQINDVLKGYLHIIDSIIKNGVEEKIFHNHLNIKLVRQMIFGMLDEVVTNWVMQDQRYDLKKQAKDVHFLISNGLKKHT</sequence>
<gene>
    <name evidence="5" type="ORF">FPQ13_04005</name>
</gene>
<accession>A0A556PPV9</accession>
<dbReference type="GO" id="GO:0003677">
    <property type="term" value="F:DNA binding"/>
    <property type="evidence" value="ECO:0007669"/>
    <property type="project" value="UniProtKB-UniRule"/>
</dbReference>
<dbReference type="InterPro" id="IPR013570">
    <property type="entry name" value="Tscrpt_reg_YsiA_C"/>
</dbReference>
<dbReference type="InterPro" id="IPR009057">
    <property type="entry name" value="Homeodomain-like_sf"/>
</dbReference>
<reference evidence="5 6" key="1">
    <citation type="submission" date="2019-07" db="EMBL/GenBank/DDBJ databases">
        <title>Allobacillus sp. nov. SKP isolated from shrimp paste of Euphausiacea.</title>
        <authorList>
            <person name="Kanchanasin P."/>
            <person name="Tanasupawat S."/>
            <person name="Shi W."/>
            <person name="Wu L."/>
            <person name="Ma J."/>
        </authorList>
    </citation>
    <scope>NUCLEOTIDE SEQUENCE [LARGE SCALE GENOMIC DNA]</scope>
    <source>
        <strain evidence="5 6">SKP4-8</strain>
    </source>
</reference>
<dbReference type="Proteomes" id="UP000316425">
    <property type="component" value="Unassembled WGS sequence"/>
</dbReference>
<dbReference type="OrthoDB" id="9809994at2"/>
<protein>
    <submittedName>
        <fullName evidence="5">TetR/AcrR family transcriptional regulator</fullName>
    </submittedName>
</protein>